<reference evidence="1" key="2">
    <citation type="journal article" date="2022" name="New Phytol.">
        <title>Evolutionary transition to the ectomycorrhizal habit in the genomes of a hyperdiverse lineage of mushroom-forming fungi.</title>
        <authorList>
            <person name="Looney B."/>
            <person name="Miyauchi S."/>
            <person name="Morin E."/>
            <person name="Drula E."/>
            <person name="Courty P.E."/>
            <person name="Kohler A."/>
            <person name="Kuo A."/>
            <person name="LaButti K."/>
            <person name="Pangilinan J."/>
            <person name="Lipzen A."/>
            <person name="Riley R."/>
            <person name="Andreopoulos W."/>
            <person name="He G."/>
            <person name="Johnson J."/>
            <person name="Nolan M."/>
            <person name="Tritt A."/>
            <person name="Barry K.W."/>
            <person name="Grigoriev I.V."/>
            <person name="Nagy L.G."/>
            <person name="Hibbett D."/>
            <person name="Henrissat B."/>
            <person name="Matheny P.B."/>
            <person name="Labbe J."/>
            <person name="Martin F.M."/>
        </authorList>
    </citation>
    <scope>NUCLEOTIDE SEQUENCE</scope>
    <source>
        <strain evidence="1">EC-137</strain>
    </source>
</reference>
<sequence length="139" mass="15264">MKATSLSNMGAAFQIRFDRTRDLGDIQEAIEAMHRSIELTGDKHPDKPLRLNNLGNSLRARLQANGTLDIETITEAITVMRRAVALSVGDHPNKPIYLLTLGACLLFHPSSVAHDECSSVTRRALELLPNGHPDKPGFL</sequence>
<protein>
    <submittedName>
        <fullName evidence="1">Uncharacterized protein</fullName>
    </submittedName>
</protein>
<name>A0ACB8QNV8_9AGAM</name>
<keyword evidence="2" id="KW-1185">Reference proteome</keyword>
<evidence type="ECO:0000313" key="2">
    <source>
        <dbReference type="Proteomes" id="UP000814128"/>
    </source>
</evidence>
<evidence type="ECO:0000313" key="1">
    <source>
        <dbReference type="EMBL" id="KAI0033464.1"/>
    </source>
</evidence>
<gene>
    <name evidence="1" type="ORF">K488DRAFT_47668</name>
</gene>
<dbReference type="Proteomes" id="UP000814128">
    <property type="component" value="Unassembled WGS sequence"/>
</dbReference>
<organism evidence="1 2">
    <name type="scientific">Vararia minispora EC-137</name>
    <dbReference type="NCBI Taxonomy" id="1314806"/>
    <lineage>
        <taxon>Eukaryota</taxon>
        <taxon>Fungi</taxon>
        <taxon>Dikarya</taxon>
        <taxon>Basidiomycota</taxon>
        <taxon>Agaricomycotina</taxon>
        <taxon>Agaricomycetes</taxon>
        <taxon>Russulales</taxon>
        <taxon>Lachnocladiaceae</taxon>
        <taxon>Vararia</taxon>
    </lineage>
</organism>
<dbReference type="EMBL" id="MU273519">
    <property type="protein sequence ID" value="KAI0033464.1"/>
    <property type="molecule type" value="Genomic_DNA"/>
</dbReference>
<proteinExistence type="predicted"/>
<reference evidence="1" key="1">
    <citation type="submission" date="2021-02" db="EMBL/GenBank/DDBJ databases">
        <authorList>
            <consortium name="DOE Joint Genome Institute"/>
            <person name="Ahrendt S."/>
            <person name="Looney B.P."/>
            <person name="Miyauchi S."/>
            <person name="Morin E."/>
            <person name="Drula E."/>
            <person name="Courty P.E."/>
            <person name="Chicoki N."/>
            <person name="Fauchery L."/>
            <person name="Kohler A."/>
            <person name="Kuo A."/>
            <person name="Labutti K."/>
            <person name="Pangilinan J."/>
            <person name="Lipzen A."/>
            <person name="Riley R."/>
            <person name="Andreopoulos W."/>
            <person name="He G."/>
            <person name="Johnson J."/>
            <person name="Barry K.W."/>
            <person name="Grigoriev I.V."/>
            <person name="Nagy L."/>
            <person name="Hibbett D."/>
            <person name="Henrissat B."/>
            <person name="Matheny P.B."/>
            <person name="Labbe J."/>
            <person name="Martin F."/>
        </authorList>
    </citation>
    <scope>NUCLEOTIDE SEQUENCE</scope>
    <source>
        <strain evidence="1">EC-137</strain>
    </source>
</reference>
<comment type="caution">
    <text evidence="1">The sequence shown here is derived from an EMBL/GenBank/DDBJ whole genome shotgun (WGS) entry which is preliminary data.</text>
</comment>
<accession>A0ACB8QNV8</accession>